<feature type="transmembrane region" description="Helical" evidence="6">
    <location>
        <begin position="261"/>
        <end position="280"/>
    </location>
</feature>
<feature type="region of interest" description="Disordered" evidence="5">
    <location>
        <begin position="525"/>
        <end position="554"/>
    </location>
</feature>
<evidence type="ECO:0000256" key="2">
    <source>
        <dbReference type="ARBA" id="ARBA00022692"/>
    </source>
</evidence>
<feature type="transmembrane region" description="Helical" evidence="6">
    <location>
        <begin position="129"/>
        <end position="151"/>
    </location>
</feature>
<dbReference type="InterPro" id="IPR036259">
    <property type="entry name" value="MFS_trans_sf"/>
</dbReference>
<feature type="transmembrane region" description="Helical" evidence="6">
    <location>
        <begin position="395"/>
        <end position="414"/>
    </location>
</feature>
<feature type="domain" description="Major facilitator superfamily (MFS) profile" evidence="7">
    <location>
        <begin position="63"/>
        <end position="519"/>
    </location>
</feature>
<feature type="transmembrane region" description="Helical" evidence="6">
    <location>
        <begin position="192"/>
        <end position="215"/>
    </location>
</feature>
<dbReference type="Gene3D" id="1.20.1250.20">
    <property type="entry name" value="MFS general substrate transporter like domains"/>
    <property type="match status" value="1"/>
</dbReference>
<accession>A0ABR3DMV0</accession>
<dbReference type="InterPro" id="IPR011701">
    <property type="entry name" value="MFS"/>
</dbReference>
<feature type="transmembrane region" description="Helical" evidence="6">
    <location>
        <begin position="335"/>
        <end position="355"/>
    </location>
</feature>
<evidence type="ECO:0000256" key="3">
    <source>
        <dbReference type="ARBA" id="ARBA00022989"/>
    </source>
</evidence>
<keyword evidence="4 6" id="KW-0472">Membrane</keyword>
<feature type="transmembrane region" description="Helical" evidence="6">
    <location>
        <begin position="157"/>
        <end position="180"/>
    </location>
</feature>
<evidence type="ECO:0000256" key="6">
    <source>
        <dbReference type="SAM" id="Phobius"/>
    </source>
</evidence>
<feature type="compositionally biased region" description="Low complexity" evidence="5">
    <location>
        <begin position="1"/>
        <end position="36"/>
    </location>
</feature>
<feature type="region of interest" description="Disordered" evidence="5">
    <location>
        <begin position="1"/>
        <end position="38"/>
    </location>
</feature>
<feature type="transmembrane region" description="Helical" evidence="6">
    <location>
        <begin position="458"/>
        <end position="476"/>
    </location>
</feature>
<feature type="transmembrane region" description="Helical" evidence="6">
    <location>
        <begin position="105"/>
        <end position="122"/>
    </location>
</feature>
<name>A0ABR3DMV0_NEUIN</name>
<feature type="transmembrane region" description="Helical" evidence="6">
    <location>
        <begin position="496"/>
        <end position="514"/>
    </location>
</feature>
<evidence type="ECO:0000256" key="1">
    <source>
        <dbReference type="ARBA" id="ARBA00004141"/>
    </source>
</evidence>
<feature type="compositionally biased region" description="Basic and acidic residues" evidence="5">
    <location>
        <begin position="525"/>
        <end position="539"/>
    </location>
</feature>
<keyword evidence="9" id="KW-1185">Reference proteome</keyword>
<evidence type="ECO:0000256" key="4">
    <source>
        <dbReference type="ARBA" id="ARBA00023136"/>
    </source>
</evidence>
<organism evidence="8 9">
    <name type="scientific">Neurospora intermedia</name>
    <dbReference type="NCBI Taxonomy" id="5142"/>
    <lineage>
        <taxon>Eukaryota</taxon>
        <taxon>Fungi</taxon>
        <taxon>Dikarya</taxon>
        <taxon>Ascomycota</taxon>
        <taxon>Pezizomycotina</taxon>
        <taxon>Sordariomycetes</taxon>
        <taxon>Sordariomycetidae</taxon>
        <taxon>Sordariales</taxon>
        <taxon>Sordariaceae</taxon>
        <taxon>Neurospora</taxon>
    </lineage>
</organism>
<dbReference type="SUPFAM" id="SSF103473">
    <property type="entry name" value="MFS general substrate transporter"/>
    <property type="match status" value="1"/>
</dbReference>
<dbReference type="Gene3D" id="1.20.1720.10">
    <property type="entry name" value="Multidrug resistance protein D"/>
    <property type="match status" value="1"/>
</dbReference>
<dbReference type="PANTHER" id="PTHR42718">
    <property type="entry name" value="MAJOR FACILITATOR SUPERFAMILY MULTIDRUG TRANSPORTER MFSC"/>
    <property type="match status" value="1"/>
</dbReference>
<evidence type="ECO:0000313" key="8">
    <source>
        <dbReference type="EMBL" id="KAL0473981.1"/>
    </source>
</evidence>
<dbReference type="Proteomes" id="UP001451303">
    <property type="component" value="Unassembled WGS sequence"/>
</dbReference>
<feature type="transmembrane region" description="Helical" evidence="6">
    <location>
        <begin position="221"/>
        <end position="241"/>
    </location>
</feature>
<feature type="transmembrane region" description="Helical" evidence="6">
    <location>
        <begin position="420"/>
        <end position="446"/>
    </location>
</feature>
<feature type="compositionally biased region" description="Low complexity" evidence="5">
    <location>
        <begin position="540"/>
        <end position="554"/>
    </location>
</feature>
<dbReference type="Pfam" id="PF07690">
    <property type="entry name" value="MFS_1"/>
    <property type="match status" value="1"/>
</dbReference>
<dbReference type="InterPro" id="IPR020846">
    <property type="entry name" value="MFS_dom"/>
</dbReference>
<feature type="transmembrane region" description="Helical" evidence="6">
    <location>
        <begin position="367"/>
        <end position="388"/>
    </location>
</feature>
<comment type="caution">
    <text evidence="8">The sequence shown here is derived from an EMBL/GenBank/DDBJ whole genome shotgun (WGS) entry which is preliminary data.</text>
</comment>
<dbReference type="PROSITE" id="PS50850">
    <property type="entry name" value="MFS"/>
    <property type="match status" value="1"/>
</dbReference>
<proteinExistence type="predicted"/>
<keyword evidence="2 6" id="KW-0812">Transmembrane</keyword>
<dbReference type="EMBL" id="JAVLET010000002">
    <property type="protein sequence ID" value="KAL0473981.1"/>
    <property type="molecule type" value="Genomic_DNA"/>
</dbReference>
<keyword evidence="3 6" id="KW-1133">Transmembrane helix</keyword>
<evidence type="ECO:0000313" key="9">
    <source>
        <dbReference type="Proteomes" id="UP001451303"/>
    </source>
</evidence>
<dbReference type="PANTHER" id="PTHR42718:SF11">
    <property type="entry name" value="MAJOR FACILITATOR SUPERFAMILY (MFS) PROFILE DOMAIN-CONTAINING PROTEIN"/>
    <property type="match status" value="1"/>
</dbReference>
<reference evidence="8 9" key="1">
    <citation type="submission" date="2023-09" db="EMBL/GenBank/DDBJ databases">
        <title>Multi-omics analysis of a traditional fermented food reveals byproduct-associated fungal strains for waste-to-food upcycling.</title>
        <authorList>
            <consortium name="Lawrence Berkeley National Laboratory"/>
            <person name="Rekdal V.M."/>
            <person name="Villalobos-Escobedo J.M."/>
            <person name="Rodriguez-Valeron N."/>
            <person name="Garcia M.O."/>
            <person name="Vasquez D.P."/>
            <person name="Damayanti I."/>
            <person name="Sorensen P.M."/>
            <person name="Baidoo E.E."/>
            <person name="De Carvalho A.C."/>
            <person name="Riley R."/>
            <person name="Lipzen A."/>
            <person name="He G."/>
            <person name="Yan M."/>
            <person name="Haridas S."/>
            <person name="Daum C."/>
            <person name="Yoshinaga Y."/>
            <person name="Ng V."/>
            <person name="Grigoriev I.V."/>
            <person name="Munk R."/>
            <person name="Nuraida L."/>
            <person name="Wijaya C.H."/>
            <person name="Morales P.-C."/>
            <person name="Keasling J.D."/>
        </authorList>
    </citation>
    <scope>NUCLEOTIDE SEQUENCE [LARGE SCALE GENOMIC DNA]</scope>
    <source>
        <strain evidence="8 9">FGSC 2613</strain>
    </source>
</reference>
<protein>
    <submittedName>
        <fullName evidence="8">Major facilitator superfamily domain-containing protein</fullName>
    </submittedName>
</protein>
<evidence type="ECO:0000259" key="7">
    <source>
        <dbReference type="PROSITE" id="PS50850"/>
    </source>
</evidence>
<evidence type="ECO:0000256" key="5">
    <source>
        <dbReference type="SAM" id="MobiDB-lite"/>
    </source>
</evidence>
<sequence>MGQQTQEQQQQQQPHHQQPQQHPESSECESPSQAQQDVRVDATTEFDLDRVGRQRPAVFSSTLEEVMFCGSILISMLMSEYFVSGFNIILPGLAGALDIPKNSQTWPSSVFSLVTGSFLLPFGRLADMYGAYFIFTGGLVWMCIWCLIGGFSQNYQMLIVTRALAGLGPAAFLPTGLMLLGKTYRPGPRKNLVFSLYSAFAPLGFFIGIILGGVTGEYLSWRWWFFIGTIILFVTSLMAYLTIPNDRHQAVATRGGAKMDYFGLFTIVPAIILITFAITTGGSAPNGWRTPYIPVTFVIGMLFLCAAIYLEGWVAEQPLLPKDLFAAKYMKRFTLALFFAYGVFGIFLFYASLHIEAVMGASTLQTATWFAPMAGGGIVLATIGGFTLHKLPGRVLLMISGGGCLASVLLFALIPDHANYWAFVFPAMLGATIGVDITYLVSNVFITTNVPAHMQGTAGALINSLVFIGISFFLGLADLAVAESEGTFDGENHRVAFWFAVACAACSLLLFCLIDPGKAESELTLEERMEAGLGPKKETSASGSESSNPEPESE</sequence>
<gene>
    <name evidence="8" type="ORF">QR685DRAFT_518313</name>
</gene>
<feature type="transmembrane region" description="Helical" evidence="6">
    <location>
        <begin position="292"/>
        <end position="314"/>
    </location>
</feature>
<comment type="subcellular location">
    <subcellularLocation>
        <location evidence="1">Membrane</location>
        <topology evidence="1">Multi-pass membrane protein</topology>
    </subcellularLocation>
</comment>